<keyword evidence="3 8" id="KW-0238">DNA-binding</keyword>
<dbReference type="InterPro" id="IPR058245">
    <property type="entry name" value="NreC/VraR/RcsB-like_REC"/>
</dbReference>
<dbReference type="SMART" id="SM00448">
    <property type="entry name" value="REC"/>
    <property type="match status" value="1"/>
</dbReference>
<dbReference type="GO" id="GO:0000160">
    <property type="term" value="P:phosphorelay signal transduction system"/>
    <property type="evidence" value="ECO:0007669"/>
    <property type="project" value="InterPro"/>
</dbReference>
<gene>
    <name evidence="8" type="ORF">SAMN05421748_10276</name>
</gene>
<evidence type="ECO:0000256" key="3">
    <source>
        <dbReference type="ARBA" id="ARBA00023125"/>
    </source>
</evidence>
<dbReference type="Pfam" id="PF00196">
    <property type="entry name" value="GerE"/>
    <property type="match status" value="1"/>
</dbReference>
<dbReference type="CDD" id="cd17535">
    <property type="entry name" value="REC_NarL-like"/>
    <property type="match status" value="1"/>
</dbReference>
<proteinExistence type="predicted"/>
<dbReference type="InterPro" id="IPR011006">
    <property type="entry name" value="CheY-like_superfamily"/>
</dbReference>
<feature type="modified residue" description="4-aspartylphosphate" evidence="5">
    <location>
        <position position="56"/>
    </location>
</feature>
<dbReference type="CDD" id="cd06170">
    <property type="entry name" value="LuxR_C_like"/>
    <property type="match status" value="1"/>
</dbReference>
<sequence length="181" mass="18913">MTRVVLADDQAIIRAGLTVLLQGGDGEPITVVGEASDGAQVVGLTRRTRPDVVLMDVRMPGVGGVAATRALRADPGCAGVAVLMLTTFDTDAEVLGAMRAAADAPVPPAPDPRLTRLSHRERQVLVAVAEGGDNAEVAREMKLSPDTVRTYVSRILAKVGASSRAQLVAIAHRSGLMDRRS</sequence>
<organism evidence="8 9">
    <name type="scientific">Paractinoplanes atraurantiacus</name>
    <dbReference type="NCBI Taxonomy" id="1036182"/>
    <lineage>
        <taxon>Bacteria</taxon>
        <taxon>Bacillati</taxon>
        <taxon>Actinomycetota</taxon>
        <taxon>Actinomycetes</taxon>
        <taxon>Micromonosporales</taxon>
        <taxon>Micromonosporaceae</taxon>
        <taxon>Paractinoplanes</taxon>
    </lineage>
</organism>
<dbReference type="InterPro" id="IPR016032">
    <property type="entry name" value="Sig_transdc_resp-reg_C-effctor"/>
</dbReference>
<dbReference type="GO" id="GO:0006355">
    <property type="term" value="P:regulation of DNA-templated transcription"/>
    <property type="evidence" value="ECO:0007669"/>
    <property type="project" value="InterPro"/>
</dbReference>
<feature type="domain" description="HTH luxR-type" evidence="6">
    <location>
        <begin position="110"/>
        <end position="175"/>
    </location>
</feature>
<keyword evidence="4" id="KW-0804">Transcription</keyword>
<evidence type="ECO:0000259" key="7">
    <source>
        <dbReference type="PROSITE" id="PS50110"/>
    </source>
</evidence>
<dbReference type="InterPro" id="IPR001789">
    <property type="entry name" value="Sig_transdc_resp-reg_receiver"/>
</dbReference>
<name>A0A285GJB5_9ACTN</name>
<evidence type="ECO:0000313" key="9">
    <source>
        <dbReference type="Proteomes" id="UP000219612"/>
    </source>
</evidence>
<dbReference type="AlphaFoldDB" id="A0A285GJB5"/>
<accession>A0A285GJB5</accession>
<dbReference type="InterPro" id="IPR036388">
    <property type="entry name" value="WH-like_DNA-bd_sf"/>
</dbReference>
<dbReference type="Pfam" id="PF00072">
    <property type="entry name" value="Response_reg"/>
    <property type="match status" value="1"/>
</dbReference>
<dbReference type="PRINTS" id="PR00038">
    <property type="entry name" value="HTHLUXR"/>
</dbReference>
<dbReference type="SUPFAM" id="SSF46894">
    <property type="entry name" value="C-terminal effector domain of the bipartite response regulators"/>
    <property type="match status" value="1"/>
</dbReference>
<feature type="domain" description="Response regulatory" evidence="7">
    <location>
        <begin position="3"/>
        <end position="122"/>
    </location>
</feature>
<dbReference type="GO" id="GO:0003677">
    <property type="term" value="F:DNA binding"/>
    <property type="evidence" value="ECO:0007669"/>
    <property type="project" value="UniProtKB-KW"/>
</dbReference>
<reference evidence="8 9" key="1">
    <citation type="submission" date="2017-09" db="EMBL/GenBank/DDBJ databases">
        <authorList>
            <person name="Ehlers B."/>
            <person name="Leendertz F.H."/>
        </authorList>
    </citation>
    <scope>NUCLEOTIDE SEQUENCE [LARGE SCALE GENOMIC DNA]</scope>
    <source>
        <strain evidence="8 9">CGMCC 4.6857</strain>
    </source>
</reference>
<dbReference type="PROSITE" id="PS50110">
    <property type="entry name" value="RESPONSE_REGULATORY"/>
    <property type="match status" value="1"/>
</dbReference>
<evidence type="ECO:0000256" key="5">
    <source>
        <dbReference type="PROSITE-ProRule" id="PRU00169"/>
    </source>
</evidence>
<evidence type="ECO:0000256" key="4">
    <source>
        <dbReference type="ARBA" id="ARBA00023163"/>
    </source>
</evidence>
<dbReference type="InterPro" id="IPR039420">
    <property type="entry name" value="WalR-like"/>
</dbReference>
<dbReference type="Gene3D" id="1.10.10.10">
    <property type="entry name" value="Winged helix-like DNA-binding domain superfamily/Winged helix DNA-binding domain"/>
    <property type="match status" value="1"/>
</dbReference>
<dbReference type="InterPro" id="IPR000792">
    <property type="entry name" value="Tscrpt_reg_LuxR_C"/>
</dbReference>
<protein>
    <submittedName>
        <fullName evidence="8">DNA-binding response regulator, NarL/FixJ family, contains REC and HTH domains</fullName>
    </submittedName>
</protein>
<dbReference type="PROSITE" id="PS50043">
    <property type="entry name" value="HTH_LUXR_2"/>
    <property type="match status" value="1"/>
</dbReference>
<evidence type="ECO:0000259" key="6">
    <source>
        <dbReference type="PROSITE" id="PS50043"/>
    </source>
</evidence>
<dbReference type="OrthoDB" id="9808843at2"/>
<dbReference type="RefSeq" id="WP_097318857.1">
    <property type="nucleotide sequence ID" value="NZ_OBDY01000002.1"/>
</dbReference>
<dbReference type="PANTHER" id="PTHR43214">
    <property type="entry name" value="TWO-COMPONENT RESPONSE REGULATOR"/>
    <property type="match status" value="1"/>
</dbReference>
<evidence type="ECO:0000313" key="8">
    <source>
        <dbReference type="EMBL" id="SNY23659.1"/>
    </source>
</evidence>
<dbReference type="Gene3D" id="3.40.50.2300">
    <property type="match status" value="1"/>
</dbReference>
<keyword evidence="2" id="KW-0805">Transcription regulation</keyword>
<keyword evidence="9" id="KW-1185">Reference proteome</keyword>
<dbReference type="EMBL" id="OBDY01000002">
    <property type="protein sequence ID" value="SNY23659.1"/>
    <property type="molecule type" value="Genomic_DNA"/>
</dbReference>
<dbReference type="SUPFAM" id="SSF52172">
    <property type="entry name" value="CheY-like"/>
    <property type="match status" value="1"/>
</dbReference>
<keyword evidence="1 5" id="KW-0597">Phosphoprotein</keyword>
<evidence type="ECO:0000256" key="1">
    <source>
        <dbReference type="ARBA" id="ARBA00022553"/>
    </source>
</evidence>
<dbReference type="PROSITE" id="PS00622">
    <property type="entry name" value="HTH_LUXR_1"/>
    <property type="match status" value="1"/>
</dbReference>
<dbReference type="SMART" id="SM00421">
    <property type="entry name" value="HTH_LUXR"/>
    <property type="match status" value="1"/>
</dbReference>
<evidence type="ECO:0000256" key="2">
    <source>
        <dbReference type="ARBA" id="ARBA00023015"/>
    </source>
</evidence>
<dbReference type="Proteomes" id="UP000219612">
    <property type="component" value="Unassembled WGS sequence"/>
</dbReference>
<dbReference type="PANTHER" id="PTHR43214:SF24">
    <property type="entry name" value="TRANSCRIPTIONAL REGULATORY PROTEIN NARL-RELATED"/>
    <property type="match status" value="1"/>
</dbReference>